<keyword evidence="2" id="KW-0472">Membrane</keyword>
<name>A0ABV8KEB0_9ACTN</name>
<feature type="transmembrane region" description="Helical" evidence="2">
    <location>
        <begin position="118"/>
        <end position="136"/>
    </location>
</feature>
<organism evidence="3 4">
    <name type="scientific">Micromonospora zhanjiangensis</name>
    <dbReference type="NCBI Taxonomy" id="1522057"/>
    <lineage>
        <taxon>Bacteria</taxon>
        <taxon>Bacillati</taxon>
        <taxon>Actinomycetota</taxon>
        <taxon>Actinomycetes</taxon>
        <taxon>Micromonosporales</taxon>
        <taxon>Micromonosporaceae</taxon>
        <taxon>Micromonospora</taxon>
    </lineage>
</organism>
<keyword evidence="2" id="KW-1133">Transmembrane helix</keyword>
<protein>
    <submittedName>
        <fullName evidence="3">ABC transporter permease</fullName>
    </submittedName>
</protein>
<gene>
    <name evidence="3" type="ORF">ACFOX0_00300</name>
</gene>
<feature type="transmembrane region" description="Helical" evidence="2">
    <location>
        <begin position="207"/>
        <end position="229"/>
    </location>
</feature>
<feature type="transmembrane region" description="Helical" evidence="2">
    <location>
        <begin position="309"/>
        <end position="326"/>
    </location>
</feature>
<feature type="transmembrane region" description="Helical" evidence="2">
    <location>
        <begin position="170"/>
        <end position="187"/>
    </location>
</feature>
<dbReference type="RefSeq" id="WP_377541307.1">
    <property type="nucleotide sequence ID" value="NZ_JBHSBN010000001.1"/>
</dbReference>
<feature type="transmembrane region" description="Helical" evidence="2">
    <location>
        <begin position="142"/>
        <end position="165"/>
    </location>
</feature>
<dbReference type="Proteomes" id="UP001595868">
    <property type="component" value="Unassembled WGS sequence"/>
</dbReference>
<evidence type="ECO:0000313" key="3">
    <source>
        <dbReference type="EMBL" id="MFC4104380.1"/>
    </source>
</evidence>
<feature type="compositionally biased region" description="Basic and acidic residues" evidence="1">
    <location>
        <begin position="1"/>
        <end position="14"/>
    </location>
</feature>
<feature type="transmembrane region" description="Helical" evidence="2">
    <location>
        <begin position="286"/>
        <end position="304"/>
    </location>
</feature>
<feature type="transmembrane region" description="Helical" evidence="2">
    <location>
        <begin position="332"/>
        <end position="354"/>
    </location>
</feature>
<evidence type="ECO:0000313" key="4">
    <source>
        <dbReference type="Proteomes" id="UP001595868"/>
    </source>
</evidence>
<evidence type="ECO:0000256" key="2">
    <source>
        <dbReference type="SAM" id="Phobius"/>
    </source>
</evidence>
<reference evidence="4" key="1">
    <citation type="journal article" date="2019" name="Int. J. Syst. Evol. Microbiol.">
        <title>The Global Catalogue of Microorganisms (GCM) 10K type strain sequencing project: providing services to taxonomists for standard genome sequencing and annotation.</title>
        <authorList>
            <consortium name="The Broad Institute Genomics Platform"/>
            <consortium name="The Broad Institute Genome Sequencing Center for Infectious Disease"/>
            <person name="Wu L."/>
            <person name="Ma J."/>
        </authorList>
    </citation>
    <scope>NUCLEOTIDE SEQUENCE [LARGE SCALE GENOMIC DNA]</scope>
    <source>
        <strain evidence="4">2902at01</strain>
    </source>
</reference>
<sequence length="417" mass="43490">MAYDEPGYRRRDTDSTDPDGYGTSDDSEYGYRTGRRGISTAELDDVFDDPAHGEPGRDRIGVHLAWEALLLLAVGVVAFLLYSEDPAALRDTEFTTLLVGATALGLLALGAGLSMRAAVPNLAVGPVAVAAALHFAENGDRGLVPAMLPATLFTVGLGLAVAVLVVGLHVPSWAATLAAALGTIVFVQQRTAPVAVQGEFDPKRSALYLFGGFAAVAVLSGLFGTIKPLRRAIGRFRPTGDPARRRGGPAGLFATLAIIGSMVLAMLAGVLIAANGTGPVVPEPGLEWTGLAIGAALVGGTSAFGRRGGIFGTLLAVVLLTLFVRYAEYKNWHIALGAIAAVTVAGGLVVTRLVETLGRPRAARAGRYEEWQPDPDPVDGSGWSGGRTGGTNSWPTMPTQPSEARADPWNDRWGTDR</sequence>
<feature type="region of interest" description="Disordered" evidence="1">
    <location>
        <begin position="1"/>
        <end position="32"/>
    </location>
</feature>
<keyword evidence="4" id="KW-1185">Reference proteome</keyword>
<evidence type="ECO:0000256" key="1">
    <source>
        <dbReference type="SAM" id="MobiDB-lite"/>
    </source>
</evidence>
<proteinExistence type="predicted"/>
<feature type="transmembrane region" description="Helical" evidence="2">
    <location>
        <begin position="64"/>
        <end position="82"/>
    </location>
</feature>
<feature type="compositionally biased region" description="Basic and acidic residues" evidence="1">
    <location>
        <begin position="404"/>
        <end position="417"/>
    </location>
</feature>
<dbReference type="EMBL" id="JBHSBN010000001">
    <property type="protein sequence ID" value="MFC4104380.1"/>
    <property type="molecule type" value="Genomic_DNA"/>
</dbReference>
<feature type="transmembrane region" description="Helical" evidence="2">
    <location>
        <begin position="250"/>
        <end position="274"/>
    </location>
</feature>
<feature type="region of interest" description="Disordered" evidence="1">
    <location>
        <begin position="368"/>
        <end position="417"/>
    </location>
</feature>
<keyword evidence="2" id="KW-0812">Transmembrane</keyword>
<comment type="caution">
    <text evidence="3">The sequence shown here is derived from an EMBL/GenBank/DDBJ whole genome shotgun (WGS) entry which is preliminary data.</text>
</comment>
<accession>A0ABV8KEB0</accession>
<feature type="transmembrane region" description="Helical" evidence="2">
    <location>
        <begin position="94"/>
        <end position="111"/>
    </location>
</feature>